<organism evidence="2 3">
    <name type="scientific">Actinomycetospora endophytica</name>
    <dbReference type="NCBI Taxonomy" id="2291215"/>
    <lineage>
        <taxon>Bacteria</taxon>
        <taxon>Bacillati</taxon>
        <taxon>Actinomycetota</taxon>
        <taxon>Actinomycetes</taxon>
        <taxon>Pseudonocardiales</taxon>
        <taxon>Pseudonocardiaceae</taxon>
        <taxon>Actinomycetospora</taxon>
    </lineage>
</organism>
<protein>
    <submittedName>
        <fullName evidence="2">DNA-3-methyladenine glycosylase 2 family protein</fullName>
    </submittedName>
</protein>
<dbReference type="Proteomes" id="UP001199469">
    <property type="component" value="Unassembled WGS sequence"/>
</dbReference>
<dbReference type="Gene3D" id="1.10.340.30">
    <property type="entry name" value="Hypothetical protein, domain 2"/>
    <property type="match status" value="1"/>
</dbReference>
<reference evidence="2 3" key="1">
    <citation type="submission" date="2021-11" db="EMBL/GenBank/DDBJ databases">
        <title>Draft genome sequence of Actinomycetospora sp. SF1 isolated from the rhizosphere soil.</title>
        <authorList>
            <person name="Duangmal K."/>
            <person name="Chantavorakit T."/>
        </authorList>
    </citation>
    <scope>NUCLEOTIDE SEQUENCE [LARGE SCALE GENOMIC DNA]</scope>
    <source>
        <strain evidence="2 3">TBRC 5722</strain>
    </source>
</reference>
<dbReference type="SUPFAM" id="SSF48150">
    <property type="entry name" value="DNA-glycosylase"/>
    <property type="match status" value="1"/>
</dbReference>
<accession>A0ABS8PGF6</accession>
<evidence type="ECO:0000313" key="2">
    <source>
        <dbReference type="EMBL" id="MCD2197356.1"/>
    </source>
</evidence>
<dbReference type="InterPro" id="IPR011257">
    <property type="entry name" value="DNA_glycosylase"/>
</dbReference>
<evidence type="ECO:0000313" key="3">
    <source>
        <dbReference type="Proteomes" id="UP001199469"/>
    </source>
</evidence>
<name>A0ABS8PGF6_9PSEU</name>
<comment type="caution">
    <text evidence="2">The sequence shown here is derived from an EMBL/GenBank/DDBJ whole genome shotgun (WGS) entry which is preliminary data.</text>
</comment>
<gene>
    <name evidence="2" type="ORF">LQ327_28685</name>
</gene>
<dbReference type="EMBL" id="JAJNDB010000008">
    <property type="protein sequence ID" value="MCD2197356.1"/>
    <property type="molecule type" value="Genomic_DNA"/>
</dbReference>
<sequence>MTSTPVVSDAASQTLDVGNSTSSIRATTRHVIHPEGPFSLDLARTAVMRWAPVSRFARDTDRPFTLAAIADDDLRPVAFALTQDAVDGPVTVEITGSGDPDRARQQCARIVSLDHSAVGLDAVATRDPAVGELLDRHHGRRPTLFPSPYEAAAWAVISPRIGKTQAAALTRRIAADHGETLTVAGESVTTFPTPGTLLGLDEIPGLPLEKVRRLHGVAHAALDGELDVARLQALGPDGARAALRRIRGIGEFWSSGIWLRACGVVDEWPDEPLATAALARIHGRDPHDYDDPATLAAATAPLAPFRMWVAFLLRMSGE</sequence>
<keyword evidence="3" id="KW-1185">Reference proteome</keyword>
<feature type="region of interest" description="Disordered" evidence="1">
    <location>
        <begin position="1"/>
        <end position="21"/>
    </location>
</feature>
<dbReference type="RefSeq" id="WP_230739368.1">
    <property type="nucleotide sequence ID" value="NZ_JAJNDB010000008.1"/>
</dbReference>
<proteinExistence type="predicted"/>
<evidence type="ECO:0000256" key="1">
    <source>
        <dbReference type="SAM" id="MobiDB-lite"/>
    </source>
</evidence>